<keyword evidence="2" id="KW-1185">Reference proteome</keyword>
<proteinExistence type="predicted"/>
<organism evidence="1 2">
    <name type="scientific">Duganella rivi</name>
    <dbReference type="NCBI Taxonomy" id="2666083"/>
    <lineage>
        <taxon>Bacteria</taxon>
        <taxon>Pseudomonadati</taxon>
        <taxon>Pseudomonadota</taxon>
        <taxon>Betaproteobacteria</taxon>
        <taxon>Burkholderiales</taxon>
        <taxon>Oxalobacteraceae</taxon>
        <taxon>Telluria group</taxon>
        <taxon>Duganella</taxon>
    </lineage>
</organism>
<sequence>MNSPIELTQWQKKQAALLYHFASLDYLKRMQNALNDTVFFVERILDLSQAQDRDQHLISQRWGHRETSENWANNAWPFLKDFQLTTARQIAERAIEKFNITGMSQFQRGIDEYSMDWASPDEQDAFRKKIEEIYFYSKNIDNTLDKYSSSSRWYDFNLTLAWQQTKSEFLRLPKFRVRSDIEVDSNKTPQRTGVYVATDDQNASLQFAWRGSTQGRLLLGRTFNSLGLDAIASLGRTDLWLNEAKMLSFVQRKKGDPLLKEDAFYAESDTPGLATELVARTAFTKLEAKWQYVEMINGEFEDYEDIEQASVAINRVRLESGSLCEEAGYYFTPAKPDSRRYFAKGERLPDIGGTYGATIWQWDTDQ</sequence>
<dbReference type="EMBL" id="WWCK01000010">
    <property type="protein sequence ID" value="MYM70431.1"/>
    <property type="molecule type" value="Genomic_DNA"/>
</dbReference>
<evidence type="ECO:0000313" key="2">
    <source>
        <dbReference type="Proteomes" id="UP000450012"/>
    </source>
</evidence>
<reference evidence="1 2" key="1">
    <citation type="submission" date="2019-12" db="EMBL/GenBank/DDBJ databases">
        <title>Novel species isolated from a subtropical stream in China.</title>
        <authorList>
            <person name="Lu H."/>
        </authorList>
    </citation>
    <scope>NUCLEOTIDE SEQUENCE [LARGE SCALE GENOMIC DNA]</scope>
    <source>
        <strain evidence="1 2">FT55W</strain>
    </source>
</reference>
<accession>A0A7X4KDN0</accession>
<dbReference type="RefSeq" id="WP_161016935.1">
    <property type="nucleotide sequence ID" value="NZ_WWCK01000010.1"/>
</dbReference>
<dbReference type="AlphaFoldDB" id="A0A7X4KDN0"/>
<protein>
    <submittedName>
        <fullName evidence="1">Uncharacterized protein</fullName>
    </submittedName>
</protein>
<dbReference type="Proteomes" id="UP000450012">
    <property type="component" value="Unassembled WGS sequence"/>
</dbReference>
<evidence type="ECO:0000313" key="1">
    <source>
        <dbReference type="EMBL" id="MYM70431.1"/>
    </source>
</evidence>
<comment type="caution">
    <text evidence="1">The sequence shown here is derived from an EMBL/GenBank/DDBJ whole genome shotgun (WGS) entry which is preliminary data.</text>
</comment>
<name>A0A7X4KDN0_9BURK</name>
<gene>
    <name evidence="1" type="ORF">GTP45_27015</name>
</gene>